<keyword evidence="1 2" id="KW-0732">Signal</keyword>
<name>A0A9Y2IBQ8_9PSEU</name>
<dbReference type="Proteomes" id="UP001236014">
    <property type="component" value="Chromosome"/>
</dbReference>
<sequence length="278" mass="29351">MAALRIRRILIATTAVVSLAACGSGDETDGYGLAQPGTITAGVTAGDAPFVSPDATGKPVGLLVDLNDVIAQRMGLKITYRMTTVSAGLPLVTAGQLDLLAIGMLPTPERKKSVDFTKPFYLASDDVVVRTDSAVKGAGDLAGKRVGAGLGSAQADFVTAKVPGATLISQPTNSAGVTQLLNGNLDAMVLASTEVPTVLQENPGRVKIAYSAPHEQASAMPVNRKLTAFEKAYGDQLKTTMDDGTFLRLYDKYFPGEPYPAQMFTYWPQLRDQIQKGR</sequence>
<dbReference type="AlphaFoldDB" id="A0A9Y2IBQ8"/>
<evidence type="ECO:0000256" key="2">
    <source>
        <dbReference type="SAM" id="SignalP"/>
    </source>
</evidence>
<accession>A0A9Y2IBQ8</accession>
<dbReference type="PANTHER" id="PTHR35936:SF17">
    <property type="entry name" value="ARGININE-BINDING EXTRACELLULAR PROTEIN ARTP"/>
    <property type="match status" value="1"/>
</dbReference>
<dbReference type="SMART" id="SM00062">
    <property type="entry name" value="PBPb"/>
    <property type="match status" value="1"/>
</dbReference>
<dbReference type="RefSeq" id="WP_285967342.1">
    <property type="nucleotide sequence ID" value="NZ_CP127294.1"/>
</dbReference>
<evidence type="ECO:0000313" key="4">
    <source>
        <dbReference type="EMBL" id="WIX76594.1"/>
    </source>
</evidence>
<dbReference type="SUPFAM" id="SSF53850">
    <property type="entry name" value="Periplasmic binding protein-like II"/>
    <property type="match status" value="1"/>
</dbReference>
<dbReference type="InterPro" id="IPR001638">
    <property type="entry name" value="Solute-binding_3/MltF_N"/>
</dbReference>
<dbReference type="PANTHER" id="PTHR35936">
    <property type="entry name" value="MEMBRANE-BOUND LYTIC MUREIN TRANSGLYCOSYLASE F"/>
    <property type="match status" value="1"/>
</dbReference>
<dbReference type="KEGG" id="acab:QRX50_34755"/>
<keyword evidence="5" id="KW-1185">Reference proteome</keyword>
<protein>
    <submittedName>
        <fullName evidence="4">Transporter substrate-binding domain-containing protein</fullName>
    </submittedName>
</protein>
<proteinExistence type="predicted"/>
<feature type="chain" id="PRO_5040723448" evidence="2">
    <location>
        <begin position="21"/>
        <end position="278"/>
    </location>
</feature>
<evidence type="ECO:0000259" key="3">
    <source>
        <dbReference type="SMART" id="SM00062"/>
    </source>
</evidence>
<evidence type="ECO:0000256" key="1">
    <source>
        <dbReference type="ARBA" id="ARBA00022729"/>
    </source>
</evidence>
<feature type="signal peptide" evidence="2">
    <location>
        <begin position="1"/>
        <end position="20"/>
    </location>
</feature>
<dbReference type="EMBL" id="CP127294">
    <property type="protein sequence ID" value="WIX76594.1"/>
    <property type="molecule type" value="Genomic_DNA"/>
</dbReference>
<dbReference type="CDD" id="cd13530">
    <property type="entry name" value="PBP2_peptides_like"/>
    <property type="match status" value="1"/>
</dbReference>
<feature type="domain" description="Solute-binding protein family 3/N-terminal" evidence="3">
    <location>
        <begin position="38"/>
        <end position="257"/>
    </location>
</feature>
<gene>
    <name evidence="4" type="ORF">QRX50_34755</name>
</gene>
<evidence type="ECO:0000313" key="5">
    <source>
        <dbReference type="Proteomes" id="UP001236014"/>
    </source>
</evidence>
<reference evidence="4 5" key="1">
    <citation type="submission" date="2023-06" db="EMBL/GenBank/DDBJ databases">
        <authorList>
            <person name="Oyuntsetseg B."/>
            <person name="Kim S.B."/>
        </authorList>
    </citation>
    <scope>NUCLEOTIDE SEQUENCE [LARGE SCALE GENOMIC DNA]</scope>
    <source>
        <strain evidence="4 5">2-15</strain>
    </source>
</reference>
<dbReference type="PROSITE" id="PS51257">
    <property type="entry name" value="PROKAR_LIPOPROTEIN"/>
    <property type="match status" value="1"/>
</dbReference>
<dbReference type="Pfam" id="PF00497">
    <property type="entry name" value="SBP_bac_3"/>
    <property type="match status" value="1"/>
</dbReference>
<organism evidence="4 5">
    <name type="scientific">Amycolatopsis carbonis</name>
    <dbReference type="NCBI Taxonomy" id="715471"/>
    <lineage>
        <taxon>Bacteria</taxon>
        <taxon>Bacillati</taxon>
        <taxon>Actinomycetota</taxon>
        <taxon>Actinomycetes</taxon>
        <taxon>Pseudonocardiales</taxon>
        <taxon>Pseudonocardiaceae</taxon>
        <taxon>Amycolatopsis</taxon>
    </lineage>
</organism>
<dbReference type="Gene3D" id="3.40.190.10">
    <property type="entry name" value="Periplasmic binding protein-like II"/>
    <property type="match status" value="2"/>
</dbReference>